<feature type="chain" id="PRO_5046606616" evidence="3">
    <location>
        <begin position="19"/>
        <end position="517"/>
    </location>
</feature>
<name>A0ABZ2JV60_9BACT</name>
<dbReference type="EMBL" id="CP089982">
    <property type="protein sequence ID" value="WXA90345.1"/>
    <property type="molecule type" value="Genomic_DNA"/>
</dbReference>
<feature type="signal peptide" evidence="3">
    <location>
        <begin position="1"/>
        <end position="18"/>
    </location>
</feature>
<dbReference type="GO" id="GO:0016787">
    <property type="term" value="F:hydrolase activity"/>
    <property type="evidence" value="ECO:0007669"/>
    <property type="project" value="UniProtKB-KW"/>
</dbReference>
<keyword evidence="3" id="KW-0732">Signal</keyword>
<dbReference type="SUPFAM" id="SSF53474">
    <property type="entry name" value="alpha/beta-Hydrolases"/>
    <property type="match status" value="1"/>
</dbReference>
<keyword evidence="2 6" id="KW-0378">Hydrolase</keyword>
<dbReference type="InterPro" id="IPR029058">
    <property type="entry name" value="AB_hydrolase_fold"/>
</dbReference>
<evidence type="ECO:0000256" key="2">
    <source>
        <dbReference type="ARBA" id="ARBA00022801"/>
    </source>
</evidence>
<keyword evidence="7" id="KW-1185">Reference proteome</keyword>
<dbReference type="PROSITE" id="PS51257">
    <property type="entry name" value="PROKAR_LIPOPROTEIN"/>
    <property type="match status" value="1"/>
</dbReference>
<dbReference type="InterPro" id="IPR013595">
    <property type="entry name" value="Pept_S33_TAP-like_C"/>
</dbReference>
<dbReference type="RefSeq" id="WP_394840958.1">
    <property type="nucleotide sequence ID" value="NZ_CP089982.1"/>
</dbReference>
<evidence type="ECO:0000259" key="5">
    <source>
        <dbReference type="Pfam" id="PF08386"/>
    </source>
</evidence>
<feature type="domain" description="Peptidase S33 tripeptidyl aminopeptidase-like C-terminal" evidence="5">
    <location>
        <begin position="396"/>
        <end position="488"/>
    </location>
</feature>
<dbReference type="Gene3D" id="3.40.50.1820">
    <property type="entry name" value="alpha/beta hydrolase"/>
    <property type="match status" value="1"/>
</dbReference>
<gene>
    <name evidence="6" type="ORF">LZC95_28265</name>
</gene>
<dbReference type="Pfam" id="PF08386">
    <property type="entry name" value="Abhydrolase_4"/>
    <property type="match status" value="1"/>
</dbReference>
<feature type="domain" description="AB hydrolase-1" evidence="4">
    <location>
        <begin position="90"/>
        <end position="249"/>
    </location>
</feature>
<reference evidence="6 7" key="1">
    <citation type="submission" date="2021-12" db="EMBL/GenBank/DDBJ databases">
        <title>Discovery of the Pendulisporaceae a myxobacterial family with distinct sporulation behavior and unique specialized metabolism.</title>
        <authorList>
            <person name="Garcia R."/>
            <person name="Popoff A."/>
            <person name="Bader C.D."/>
            <person name="Loehr J."/>
            <person name="Walesch S."/>
            <person name="Walt C."/>
            <person name="Boldt J."/>
            <person name="Bunk B."/>
            <person name="Haeckl F.J.F.P.J."/>
            <person name="Gunesch A.P."/>
            <person name="Birkelbach J."/>
            <person name="Nuebel U."/>
            <person name="Pietschmann T."/>
            <person name="Bach T."/>
            <person name="Mueller R."/>
        </authorList>
    </citation>
    <scope>NUCLEOTIDE SEQUENCE [LARGE SCALE GENOMIC DNA]</scope>
    <source>
        <strain evidence="6 7">MSr12523</strain>
    </source>
</reference>
<evidence type="ECO:0000313" key="7">
    <source>
        <dbReference type="Proteomes" id="UP001379533"/>
    </source>
</evidence>
<comment type="similarity">
    <text evidence="1">Belongs to the peptidase S33 family.</text>
</comment>
<protein>
    <submittedName>
        <fullName evidence="6">Alpha/beta hydrolase</fullName>
    </submittedName>
</protein>
<dbReference type="PANTHER" id="PTHR43248:SF25">
    <property type="entry name" value="AB HYDROLASE-1 DOMAIN-CONTAINING PROTEIN-RELATED"/>
    <property type="match status" value="1"/>
</dbReference>
<dbReference type="InterPro" id="IPR051601">
    <property type="entry name" value="Serine_prot/Carboxylest_S33"/>
</dbReference>
<dbReference type="Proteomes" id="UP001379533">
    <property type="component" value="Chromosome"/>
</dbReference>
<evidence type="ECO:0000313" key="6">
    <source>
        <dbReference type="EMBL" id="WXA90345.1"/>
    </source>
</evidence>
<sequence length="517" mass="56911">MMKWRLPVCLLLAASACAALPACRHDDDGAGGAGVTWTPCPLVPGDTTNDAECTTLQLPLDWDHPGGATIPIFVKHVAAAQPSGRQVWLLAGGPGGSGDDMIGSAQVVRAQDPTLDIFIPDHRGTGQSKVFSCPDHQAPGSDVPEAVEIWSRCLTALKSEWGDGLRELTVTNAAHDLGALIWRMRHPGDDVHVMGVSYGTFWAQRYLQLFPRQPTSVTLDSVGSTDETSIFGSDALFDDIVRKLMNACGQDPFCRGKLGPDPLARMKELFDALDTKTVCAPLVEAGIDRVRMRRMLALFASVRFRVGLPAMVYRALRCAPGDVAALTGMLSRFEWHPDDPPASEYGYGDALYPHIILSEDPYGPTPPDLNTLLEAQRNAYASLDESTLLRRLWDIWPRYPREALSDRYPNTHVPVFLINGDLDPQTRIEGARRIAEHYKRPYQTFVEVPNAGHIALSTSQVDNSTVTCGNQMWLAFMHDPEAPIDTSCLAHLRNLPWEGDARIARVLFQAKDLWENP</sequence>
<dbReference type="PANTHER" id="PTHR43248">
    <property type="entry name" value="2-SUCCINYL-6-HYDROXY-2,4-CYCLOHEXADIENE-1-CARBOXYLATE SYNTHASE"/>
    <property type="match status" value="1"/>
</dbReference>
<evidence type="ECO:0000256" key="3">
    <source>
        <dbReference type="SAM" id="SignalP"/>
    </source>
</evidence>
<organism evidence="6 7">
    <name type="scientific">Pendulispora brunnea</name>
    <dbReference type="NCBI Taxonomy" id="2905690"/>
    <lineage>
        <taxon>Bacteria</taxon>
        <taxon>Pseudomonadati</taxon>
        <taxon>Myxococcota</taxon>
        <taxon>Myxococcia</taxon>
        <taxon>Myxococcales</taxon>
        <taxon>Sorangiineae</taxon>
        <taxon>Pendulisporaceae</taxon>
        <taxon>Pendulispora</taxon>
    </lineage>
</organism>
<accession>A0ABZ2JV60</accession>
<dbReference type="Pfam" id="PF00561">
    <property type="entry name" value="Abhydrolase_1"/>
    <property type="match status" value="1"/>
</dbReference>
<proteinExistence type="inferred from homology"/>
<evidence type="ECO:0000259" key="4">
    <source>
        <dbReference type="Pfam" id="PF00561"/>
    </source>
</evidence>
<evidence type="ECO:0000256" key="1">
    <source>
        <dbReference type="ARBA" id="ARBA00010088"/>
    </source>
</evidence>
<dbReference type="InterPro" id="IPR000073">
    <property type="entry name" value="AB_hydrolase_1"/>
</dbReference>